<name>W2CDT4_9BACT</name>
<comment type="caution">
    <text evidence="2">The sequence shown here is derived from an EMBL/GenBank/DDBJ whole genome shotgun (WGS) entry which is preliminary data.</text>
</comment>
<dbReference type="EMBL" id="AYYC01000625">
    <property type="protein sequence ID" value="ETK04646.1"/>
    <property type="molecule type" value="Genomic_DNA"/>
</dbReference>
<organism evidence="2 3">
    <name type="scientific">Tannerella sp. oral taxon BU063 isolate Cell 5</name>
    <dbReference type="NCBI Taxonomy" id="1410950"/>
    <lineage>
        <taxon>Bacteria</taxon>
        <taxon>Pseudomonadati</taxon>
        <taxon>Bacteroidota</taxon>
        <taxon>Bacteroidia</taxon>
        <taxon>Bacteroidales</taxon>
        <taxon>Tannerellaceae</taxon>
        <taxon>Tannerella</taxon>
    </lineage>
</organism>
<dbReference type="Proteomes" id="UP000018872">
    <property type="component" value="Unassembled WGS sequence"/>
</dbReference>
<protein>
    <submittedName>
        <fullName evidence="2">Uncharacterized protein</fullName>
    </submittedName>
</protein>
<dbReference type="AlphaFoldDB" id="W2CDT4"/>
<evidence type="ECO:0000313" key="2">
    <source>
        <dbReference type="EMBL" id="ETK04646.1"/>
    </source>
</evidence>
<sequence length="154" mass="18100">MRKELYQVIRDALGRIDRPQPIAHIDLWNQHMSFLEQEMPFRLPAVFIEFSPTDWTHVDNGSYKTNQEVRLHIITEWPGPDASEEGLGEVFDLIDEVLWALHNLCGQSFRALQRVGSETNHDHEELIDMVETYRCVAYDDFVRMRNKELSEKGE</sequence>
<feature type="non-terminal residue" evidence="2">
    <location>
        <position position="154"/>
    </location>
</feature>
<proteinExistence type="predicted"/>
<accession>W2CDT4</accession>
<evidence type="ECO:0000313" key="1">
    <source>
        <dbReference type="EMBL" id="ETK04643.1"/>
    </source>
</evidence>
<evidence type="ECO:0000313" key="3">
    <source>
        <dbReference type="Proteomes" id="UP000018872"/>
    </source>
</evidence>
<gene>
    <name evidence="2" type="ORF">T229_07800</name>
    <name evidence="1" type="ORF">T229_07815</name>
</gene>
<reference evidence="2 3" key="1">
    <citation type="submission" date="2013-11" db="EMBL/GenBank/DDBJ databases">
        <title>Single cell genomics of uncultured Tannerella BU063 (oral taxon 286).</title>
        <authorList>
            <person name="Beall C.J."/>
            <person name="Campbell A.G."/>
            <person name="Griffen A.L."/>
            <person name="Podar M."/>
            <person name="Leys E.J."/>
        </authorList>
    </citation>
    <scope>NUCLEOTIDE SEQUENCE [LARGE SCALE GENOMIC DNA]</scope>
    <source>
        <strain evidence="2">Cell 5</strain>
    </source>
</reference>
<dbReference type="EMBL" id="AYYC01000626">
    <property type="protein sequence ID" value="ETK04643.1"/>
    <property type="molecule type" value="Genomic_DNA"/>
</dbReference>